<dbReference type="OrthoDB" id="1813009at2"/>
<sequence>MTKKSRKVYTEAQMVSDIAKESEIPIATIRKIFKTWYKVAGNEFLNNKEVPLPGGAGYIYPTLTTSKPRIQNSPLINGEVQFLPKVKTMATFSDPWKKLIHNDPRTIKLIETLLEEFKE</sequence>
<protein>
    <submittedName>
        <fullName evidence="1">Uncharacterized protein</fullName>
    </submittedName>
</protein>
<keyword evidence="2" id="KW-1185">Reference proteome</keyword>
<proteinExistence type="predicted"/>
<name>I4DCT2_DESAJ</name>
<dbReference type="EMBL" id="CP003640">
    <property type="protein sequence ID" value="AFM43606.1"/>
    <property type="molecule type" value="Genomic_DNA"/>
</dbReference>
<dbReference type="Proteomes" id="UP000002892">
    <property type="component" value="Plasmid pDESACI.01"/>
</dbReference>
<organism evidence="1 2">
    <name type="scientific">Desulfosporosinus acidiphilus (strain DSM 22704 / JCM 16185 / SJ4)</name>
    <dbReference type="NCBI Taxonomy" id="646529"/>
    <lineage>
        <taxon>Bacteria</taxon>
        <taxon>Bacillati</taxon>
        <taxon>Bacillota</taxon>
        <taxon>Clostridia</taxon>
        <taxon>Eubacteriales</taxon>
        <taxon>Desulfitobacteriaceae</taxon>
        <taxon>Desulfosporosinus</taxon>
    </lineage>
</organism>
<dbReference type="RefSeq" id="WP_014825118.1">
    <property type="nucleotide sequence ID" value="NC_018066.1"/>
</dbReference>
<dbReference type="KEGG" id="dai:Desaci_4782"/>
<dbReference type="HOGENOM" id="CLU_2057561_0_0_9"/>
<dbReference type="AlphaFoldDB" id="I4DCT2"/>
<evidence type="ECO:0000313" key="1">
    <source>
        <dbReference type="EMBL" id="AFM43606.1"/>
    </source>
</evidence>
<geneLocation type="plasmid" evidence="1 2">
    <name>pDESACI.01</name>
</geneLocation>
<keyword evidence="1" id="KW-0614">Plasmid</keyword>
<reference evidence="2" key="1">
    <citation type="journal article" date="2012" name="J. Bacteriol.">
        <title>Complete genome sequences of Desulfosporosinus orientis DSM765T, Desulfosporosinus youngiae DSM17734T, Desulfosporosinus meridiei DSM13257T, and Desulfosporosinus acidiphilus DSM22704T.</title>
        <authorList>
            <person name="Pester M."/>
            <person name="Brambilla E."/>
            <person name="Alazard D."/>
            <person name="Rattei T."/>
            <person name="Weinmaier T."/>
            <person name="Han J."/>
            <person name="Lucas S."/>
            <person name="Lapidus A."/>
            <person name="Cheng J.F."/>
            <person name="Goodwin L."/>
            <person name="Pitluck S."/>
            <person name="Peters L."/>
            <person name="Ovchinnikova G."/>
            <person name="Teshima H."/>
            <person name="Detter J.C."/>
            <person name="Han C.S."/>
            <person name="Tapia R."/>
            <person name="Land M.L."/>
            <person name="Hauser L."/>
            <person name="Kyrpides N.C."/>
            <person name="Ivanova N.N."/>
            <person name="Pagani I."/>
            <person name="Huntmann M."/>
            <person name="Wei C.L."/>
            <person name="Davenport K.W."/>
            <person name="Daligault H."/>
            <person name="Chain P.S."/>
            <person name="Chen A."/>
            <person name="Mavromatis K."/>
            <person name="Markowitz V."/>
            <person name="Szeto E."/>
            <person name="Mikhailova N."/>
            <person name="Pati A."/>
            <person name="Wagner M."/>
            <person name="Woyke T."/>
            <person name="Ollivier B."/>
            <person name="Klenk H.P."/>
            <person name="Spring S."/>
            <person name="Loy A."/>
        </authorList>
    </citation>
    <scope>NUCLEOTIDE SEQUENCE [LARGE SCALE GENOMIC DNA]</scope>
    <source>
        <strain evidence="2">DSM 22704 / JCM 16185 / SJ4</strain>
    </source>
</reference>
<gene>
    <name evidence="1" type="ordered locus">Desaci_4782</name>
</gene>
<accession>I4DCT2</accession>
<evidence type="ECO:0000313" key="2">
    <source>
        <dbReference type="Proteomes" id="UP000002892"/>
    </source>
</evidence>